<dbReference type="Gene3D" id="2.40.30.10">
    <property type="entry name" value="Translation factors"/>
    <property type="match status" value="1"/>
</dbReference>
<dbReference type="Gene3D" id="3.30.70.3280">
    <property type="entry name" value="Peptide chain release factor 3, domain III"/>
    <property type="match status" value="1"/>
</dbReference>
<comment type="similarity">
    <text evidence="2 7">Belongs to the TRAFAC class translation factor GTPase superfamily. Classic translation factor GTPase family. PrfC subfamily.</text>
</comment>
<evidence type="ECO:0000259" key="9">
    <source>
        <dbReference type="PROSITE" id="PS51722"/>
    </source>
</evidence>
<organism evidence="10 11">
    <name type="scientific">Cryobacterium shii</name>
    <dbReference type="NCBI Taxonomy" id="1259235"/>
    <lineage>
        <taxon>Bacteria</taxon>
        <taxon>Bacillati</taxon>
        <taxon>Actinomycetota</taxon>
        <taxon>Actinomycetes</taxon>
        <taxon>Micrococcales</taxon>
        <taxon>Microbacteriaceae</taxon>
        <taxon>Cryobacterium</taxon>
    </lineage>
</organism>
<evidence type="ECO:0000256" key="2">
    <source>
        <dbReference type="ARBA" id="ARBA00009978"/>
    </source>
</evidence>
<keyword evidence="5 7" id="KW-0648">Protein biosynthesis</keyword>
<dbReference type="InterPro" id="IPR004548">
    <property type="entry name" value="PrfC"/>
</dbReference>
<feature type="binding site" evidence="7">
    <location>
        <begin position="94"/>
        <end position="98"/>
    </location>
    <ligand>
        <name>GTP</name>
        <dbReference type="ChEBI" id="CHEBI:37565"/>
    </ligand>
</feature>
<evidence type="ECO:0000256" key="5">
    <source>
        <dbReference type="ARBA" id="ARBA00022917"/>
    </source>
</evidence>
<dbReference type="RefSeq" id="WP_134365968.1">
    <property type="nucleotide sequence ID" value="NZ_SOFY01000068.1"/>
</dbReference>
<evidence type="ECO:0000256" key="6">
    <source>
        <dbReference type="ARBA" id="ARBA00023134"/>
    </source>
</evidence>
<dbReference type="Gene3D" id="3.40.50.300">
    <property type="entry name" value="P-loop containing nucleotide triphosphate hydrolases"/>
    <property type="match status" value="1"/>
</dbReference>
<dbReference type="InterPro" id="IPR005225">
    <property type="entry name" value="Small_GTP-bd"/>
</dbReference>
<dbReference type="SUPFAM" id="SSF52540">
    <property type="entry name" value="P-loop containing nucleoside triphosphate hydrolases"/>
    <property type="match status" value="1"/>
</dbReference>
<name>A0AAQ2HF83_9MICO</name>
<keyword evidence="4 7" id="KW-0547">Nucleotide-binding</keyword>
<evidence type="ECO:0000313" key="10">
    <source>
        <dbReference type="EMBL" id="TFC43823.1"/>
    </source>
</evidence>
<feature type="domain" description="Tr-type G" evidence="9">
    <location>
        <begin position="17"/>
        <end position="283"/>
    </location>
</feature>
<dbReference type="PANTHER" id="PTHR43556:SF2">
    <property type="entry name" value="PEPTIDE CHAIN RELEASE FACTOR RF3"/>
    <property type="match status" value="1"/>
</dbReference>
<dbReference type="NCBIfam" id="TIGR00503">
    <property type="entry name" value="prfC"/>
    <property type="match status" value="1"/>
</dbReference>
<comment type="caution">
    <text evidence="7">Lacks conserved residue(s) required for the propagation of feature annotation.</text>
</comment>
<dbReference type="Pfam" id="PF16658">
    <property type="entry name" value="RF3_C"/>
    <property type="match status" value="1"/>
</dbReference>
<protein>
    <recommendedName>
        <fullName evidence="7 8">Peptide chain release factor 3</fullName>
        <shortName evidence="7">RF-3</shortName>
    </recommendedName>
</protein>
<dbReference type="HAMAP" id="MF_00072">
    <property type="entry name" value="Rel_fac_3"/>
    <property type="match status" value="1"/>
</dbReference>
<dbReference type="InterPro" id="IPR035647">
    <property type="entry name" value="EFG_III/V"/>
</dbReference>
<dbReference type="Pfam" id="PF00009">
    <property type="entry name" value="GTP_EFTU"/>
    <property type="match status" value="1"/>
</dbReference>
<evidence type="ECO:0000313" key="11">
    <source>
        <dbReference type="Proteomes" id="UP000297403"/>
    </source>
</evidence>
<dbReference type="Proteomes" id="UP000297403">
    <property type="component" value="Unassembled WGS sequence"/>
</dbReference>
<dbReference type="SUPFAM" id="SSF54980">
    <property type="entry name" value="EF-G C-terminal domain-like"/>
    <property type="match status" value="1"/>
</dbReference>
<comment type="function">
    <text evidence="7">Increases the formation of ribosomal termination complexes and stimulates activities of RF-1 and RF-2. It binds guanine nucleotides and has strong preference for UGA stop codons. It may interact directly with the ribosome. The stimulation of RF-1 and RF-2 is significantly reduced by GTP and GDP, but not by GMP.</text>
</comment>
<dbReference type="InterPro" id="IPR000795">
    <property type="entry name" value="T_Tr_GTP-bd_dom"/>
</dbReference>
<dbReference type="FunFam" id="3.40.50.300:FF:000542">
    <property type="entry name" value="Peptide chain release factor 3"/>
    <property type="match status" value="1"/>
</dbReference>
<dbReference type="GO" id="GO:0005525">
    <property type="term" value="F:GTP binding"/>
    <property type="evidence" value="ECO:0007669"/>
    <property type="project" value="UniProtKB-UniRule"/>
</dbReference>
<dbReference type="GO" id="GO:0016149">
    <property type="term" value="F:translation release factor activity, codon specific"/>
    <property type="evidence" value="ECO:0007669"/>
    <property type="project" value="UniProtKB-UniRule"/>
</dbReference>
<dbReference type="GO" id="GO:0005829">
    <property type="term" value="C:cytosol"/>
    <property type="evidence" value="ECO:0007669"/>
    <property type="project" value="TreeGrafter"/>
</dbReference>
<reference evidence="10 11" key="1">
    <citation type="submission" date="2019-03" db="EMBL/GenBank/DDBJ databases">
        <title>Genomics of glacier-inhabiting Cryobacterium strains.</title>
        <authorList>
            <person name="Liu Q."/>
            <person name="Xin Y.-H."/>
        </authorList>
    </citation>
    <scope>NUCLEOTIDE SEQUENCE [LARGE SCALE GENOMIC DNA]</scope>
    <source>
        <strain evidence="11">TMT1-22</strain>
    </source>
</reference>
<dbReference type="AlphaFoldDB" id="A0AAQ2HF83"/>
<dbReference type="SUPFAM" id="SSF50447">
    <property type="entry name" value="Translation proteins"/>
    <property type="match status" value="1"/>
</dbReference>
<evidence type="ECO:0000256" key="1">
    <source>
        <dbReference type="ARBA" id="ARBA00004496"/>
    </source>
</evidence>
<dbReference type="InterPro" id="IPR038467">
    <property type="entry name" value="RF3_dom_3_sf"/>
</dbReference>
<dbReference type="InterPro" id="IPR032090">
    <property type="entry name" value="RF3_C"/>
</dbReference>
<dbReference type="GO" id="GO:0006449">
    <property type="term" value="P:regulation of translational termination"/>
    <property type="evidence" value="ECO:0007669"/>
    <property type="project" value="UniProtKB-UniRule"/>
</dbReference>
<comment type="subcellular location">
    <subcellularLocation>
        <location evidence="1 7">Cytoplasm</location>
    </subcellularLocation>
</comment>
<gene>
    <name evidence="7" type="primary">prfC</name>
    <name evidence="10" type="ORF">E3O49_12400</name>
</gene>
<dbReference type="InterPro" id="IPR053905">
    <property type="entry name" value="EF-G-like_DII"/>
</dbReference>
<dbReference type="PROSITE" id="PS00301">
    <property type="entry name" value="G_TR_1"/>
    <property type="match status" value="1"/>
</dbReference>
<evidence type="ECO:0000256" key="4">
    <source>
        <dbReference type="ARBA" id="ARBA00022741"/>
    </source>
</evidence>
<accession>A0AAQ2HF83</accession>
<proteinExistence type="inferred from homology"/>
<dbReference type="NCBIfam" id="NF001964">
    <property type="entry name" value="PRK00741.1"/>
    <property type="match status" value="1"/>
</dbReference>
<keyword evidence="11" id="KW-1185">Reference proteome</keyword>
<dbReference type="PANTHER" id="PTHR43556">
    <property type="entry name" value="PEPTIDE CHAIN RELEASE FACTOR RF3"/>
    <property type="match status" value="1"/>
</dbReference>
<dbReference type="InterPro" id="IPR009000">
    <property type="entry name" value="Transl_B-barrel_sf"/>
</dbReference>
<dbReference type="InterPro" id="IPR027417">
    <property type="entry name" value="P-loop_NTPase"/>
</dbReference>
<sequence>MTQLSGMSTPEVLTEALRRRTFAVISHPDAGKSTLTEALLLHARAITTAGATHGKAGRRGTVSDWMAMEQARGISVTSAAIQFEYRDAVINLVDTPGHADFSEDTFRVLSAVDAAVMLVDASKGLEVQTMKLFEVCRQRGLPVITVINKWDRPGAEALDLMDEIRQRTGLVPTPLTWPVGVAGDFRGVIDRSTDEFIRFTRTAGGAKTAEPERLSAAVAAADEGAAWVTATEESELLAESDQDHDEARFLKNETTPVLFAAAVLNFGVQHILDTLVDFAPAAEAREDASGGHRPVGSAFSGFVFKVQSGMNASHRDHVAFVRVCSGQFRRGMIVTHAASGRPFATKYAQHLFGREREVADEAWPGDIVGLVNASALRVGDTIFETEPVEFPPLPMFAPEHFRVVRSADSSKHKQFRRGIDQLDHEGVIQVLRSELRGDQAPVLGAVGPMQFEVVEERMTHDFGAAIRTEALPYQLARRTDRESAEILGHDRQVEVLMRSDGTLLALFSTPWRLRNTVRDHPELMLEDLATGSNAVPAAY</sequence>
<evidence type="ECO:0000256" key="7">
    <source>
        <dbReference type="HAMAP-Rule" id="MF_00072"/>
    </source>
</evidence>
<dbReference type="Pfam" id="PF22042">
    <property type="entry name" value="EF-G_D2"/>
    <property type="match status" value="1"/>
</dbReference>
<dbReference type="PROSITE" id="PS51722">
    <property type="entry name" value="G_TR_2"/>
    <property type="match status" value="1"/>
</dbReference>
<dbReference type="EMBL" id="SOFY01000068">
    <property type="protein sequence ID" value="TFC43823.1"/>
    <property type="molecule type" value="Genomic_DNA"/>
</dbReference>
<dbReference type="GO" id="GO:0016150">
    <property type="term" value="F:translation release factor activity, codon nonspecific"/>
    <property type="evidence" value="ECO:0007669"/>
    <property type="project" value="TreeGrafter"/>
</dbReference>
<keyword evidence="3 7" id="KW-0963">Cytoplasm</keyword>
<dbReference type="GO" id="GO:0003924">
    <property type="term" value="F:GTPase activity"/>
    <property type="evidence" value="ECO:0007669"/>
    <property type="project" value="InterPro"/>
</dbReference>
<keyword evidence="6 7" id="KW-0342">GTP-binding</keyword>
<dbReference type="PRINTS" id="PR00315">
    <property type="entry name" value="ELONGATNFCT"/>
</dbReference>
<evidence type="ECO:0000256" key="8">
    <source>
        <dbReference type="NCBIfam" id="TIGR00503"/>
    </source>
</evidence>
<evidence type="ECO:0000256" key="3">
    <source>
        <dbReference type="ARBA" id="ARBA00022490"/>
    </source>
</evidence>
<dbReference type="InterPro" id="IPR031157">
    <property type="entry name" value="G_TR_CS"/>
</dbReference>
<comment type="caution">
    <text evidence="10">The sequence shown here is derived from an EMBL/GenBank/DDBJ whole genome shotgun (WGS) entry which is preliminary data.</text>
</comment>
<dbReference type="NCBIfam" id="TIGR00231">
    <property type="entry name" value="small_GTP"/>
    <property type="match status" value="1"/>
</dbReference>